<organism evidence="1 2">
    <name type="scientific">Nannocystis pusilla</name>
    <dbReference type="NCBI Taxonomy" id="889268"/>
    <lineage>
        <taxon>Bacteria</taxon>
        <taxon>Pseudomonadati</taxon>
        <taxon>Myxococcota</taxon>
        <taxon>Polyangia</taxon>
        <taxon>Nannocystales</taxon>
        <taxon>Nannocystaceae</taxon>
        <taxon>Nannocystis</taxon>
    </lineage>
</organism>
<evidence type="ECO:0000313" key="2">
    <source>
        <dbReference type="Proteomes" id="UP001150924"/>
    </source>
</evidence>
<proteinExistence type="predicted"/>
<gene>
    <name evidence="1" type="ORF">OV079_09170</name>
</gene>
<reference evidence="1" key="1">
    <citation type="submission" date="2022-11" db="EMBL/GenBank/DDBJ databases">
        <title>Minimal conservation of predation-associated metabolite biosynthetic gene clusters underscores biosynthetic potential of Myxococcota including descriptions for ten novel species: Archangium lansinium sp. nov., Myxococcus landrumus sp. nov., Nannocystis bai.</title>
        <authorList>
            <person name="Ahearne A."/>
            <person name="Stevens C."/>
            <person name="Phillips K."/>
        </authorList>
    </citation>
    <scope>NUCLEOTIDE SEQUENCE</scope>
    <source>
        <strain evidence="1">Na p29</strain>
    </source>
</reference>
<dbReference type="AlphaFoldDB" id="A0A9X3EL92"/>
<comment type="caution">
    <text evidence="1">The sequence shown here is derived from an EMBL/GenBank/DDBJ whole genome shotgun (WGS) entry which is preliminary data.</text>
</comment>
<dbReference type="RefSeq" id="WP_267767522.1">
    <property type="nucleotide sequence ID" value="NZ_JAPNKE010000002.1"/>
</dbReference>
<protein>
    <submittedName>
        <fullName evidence="1">Uncharacterized protein</fullName>
    </submittedName>
</protein>
<name>A0A9X3EL92_9BACT</name>
<keyword evidence="2" id="KW-1185">Reference proteome</keyword>
<accession>A0A9X3EL92</accession>
<dbReference type="EMBL" id="JAPNKE010000002">
    <property type="protein sequence ID" value="MCY1005731.1"/>
    <property type="molecule type" value="Genomic_DNA"/>
</dbReference>
<sequence>MRTAEAFSIHLQEKFSDHTNLEKGDGFVAFACKILPLCDFWGDMPPPEPSPKKTHDRGIDLVSAHPTAKAKIFGQTKFRMREVQDFDGVISKFAAYDKELACESEAELSLFPERVDDGSTYVLVTSSNLGEIRRRYEDSRLPSLNSIAACRRAADSRFWTVLACSGPCKRSIVKASLSRQRSISG</sequence>
<dbReference type="Proteomes" id="UP001150924">
    <property type="component" value="Unassembled WGS sequence"/>
</dbReference>
<evidence type="ECO:0000313" key="1">
    <source>
        <dbReference type="EMBL" id="MCY1005731.1"/>
    </source>
</evidence>